<dbReference type="GO" id="GO:0009543">
    <property type="term" value="C:chloroplast thylakoid lumen"/>
    <property type="evidence" value="ECO:0007669"/>
    <property type="project" value="TreeGrafter"/>
</dbReference>
<dbReference type="HAMAP" id="MF_01481">
    <property type="entry name" value="PSII_Psb27"/>
    <property type="match status" value="1"/>
</dbReference>
<dbReference type="Gene3D" id="1.20.58.810">
    <property type="entry name" value="Photosystem II Pbs27"/>
    <property type="match status" value="1"/>
</dbReference>
<keyword evidence="2" id="KW-1185">Reference proteome</keyword>
<evidence type="ECO:0000313" key="2">
    <source>
        <dbReference type="Proteomes" id="UP001157418"/>
    </source>
</evidence>
<gene>
    <name evidence="1" type="ORF">LVIROSA_LOCUS35170</name>
</gene>
<comment type="caution">
    <text evidence="1">The sequence shown here is derived from an EMBL/GenBank/DDBJ whole genome shotgun (WGS) entry which is preliminary data.</text>
</comment>
<dbReference type="GO" id="GO:0010207">
    <property type="term" value="P:photosystem II assembly"/>
    <property type="evidence" value="ECO:0007669"/>
    <property type="project" value="InterPro"/>
</dbReference>
<dbReference type="GO" id="GO:0010206">
    <property type="term" value="P:photosystem II repair"/>
    <property type="evidence" value="ECO:0007669"/>
    <property type="project" value="InterPro"/>
</dbReference>
<dbReference type="FunFam" id="1.20.58.810:FF:000002">
    <property type="entry name" value="Photosystem II D1 processing protein PSB27-H2, chloroplastic"/>
    <property type="match status" value="1"/>
</dbReference>
<name>A0AAU9PHP4_9ASTR</name>
<dbReference type="GO" id="GO:0009523">
    <property type="term" value="C:photosystem II"/>
    <property type="evidence" value="ECO:0007669"/>
    <property type="project" value="InterPro"/>
</dbReference>
<dbReference type="EMBL" id="CAKMRJ010005634">
    <property type="protein sequence ID" value="CAH1449699.1"/>
    <property type="molecule type" value="Genomic_DNA"/>
</dbReference>
<protein>
    <recommendedName>
        <fullName evidence="3">Photosystem II D1 processing protein PSB27-H2, chloroplastic</fullName>
    </recommendedName>
</protein>
<dbReference type="Proteomes" id="UP001157418">
    <property type="component" value="Unassembled WGS sequence"/>
</dbReference>
<dbReference type="PANTHER" id="PTHR34041:SF3">
    <property type="entry name" value="PHOTOSYSTEM II D1 PRECURSOR PROCESSING PROTEIN PSB27-H2, CHLOROPLASTIC"/>
    <property type="match status" value="1"/>
</dbReference>
<organism evidence="1 2">
    <name type="scientific">Lactuca virosa</name>
    <dbReference type="NCBI Taxonomy" id="75947"/>
    <lineage>
        <taxon>Eukaryota</taxon>
        <taxon>Viridiplantae</taxon>
        <taxon>Streptophyta</taxon>
        <taxon>Embryophyta</taxon>
        <taxon>Tracheophyta</taxon>
        <taxon>Spermatophyta</taxon>
        <taxon>Magnoliopsida</taxon>
        <taxon>eudicotyledons</taxon>
        <taxon>Gunneridae</taxon>
        <taxon>Pentapetalae</taxon>
        <taxon>asterids</taxon>
        <taxon>campanulids</taxon>
        <taxon>Asterales</taxon>
        <taxon>Asteraceae</taxon>
        <taxon>Cichorioideae</taxon>
        <taxon>Cichorieae</taxon>
        <taxon>Lactucinae</taxon>
        <taxon>Lactuca</taxon>
    </lineage>
</organism>
<dbReference type="PANTHER" id="PTHR34041">
    <property type="entry name" value="PHOTOSYSTEM II REPAIR PROTEIN PSB27-H1, CHLOROPLASTIC"/>
    <property type="match status" value="1"/>
</dbReference>
<proteinExistence type="inferred from homology"/>
<dbReference type="InterPro" id="IPR025585">
    <property type="entry name" value="PSII_Psb27"/>
</dbReference>
<dbReference type="InterPro" id="IPR038450">
    <property type="entry name" value="PSII_Psb27_sf"/>
</dbReference>
<sequence length="266" mass="29287">MVQIGVVLVAKVVISNSLESSLPILNLLKSLVKHPYSLLFCSTSSSASPLLFPLLLISSASAQGLATFLSSKICPPPIFNSINKITPENQNKHKPQFTCHIVCKDTWCNNRRHVLANFSVSILAFNYGLPLAWESNVQEEKDESLVGAFKSLFDPNEKTKSGKVLPKAYLNSAREVVKTLRESLNEDPNDMAKFRRTADAAKASIHEYLGSWRGEKTVINEESYVVIVKAIRALASFYSKAGPSAPLPESVKSEIMSNLDTADKFL</sequence>
<dbReference type="Pfam" id="PF13326">
    <property type="entry name" value="PSII_Pbs27"/>
    <property type="match status" value="1"/>
</dbReference>
<dbReference type="AlphaFoldDB" id="A0AAU9PHP4"/>
<accession>A0AAU9PHP4</accession>
<evidence type="ECO:0000313" key="1">
    <source>
        <dbReference type="EMBL" id="CAH1449699.1"/>
    </source>
</evidence>
<reference evidence="1 2" key="1">
    <citation type="submission" date="2022-01" db="EMBL/GenBank/DDBJ databases">
        <authorList>
            <person name="Xiong W."/>
            <person name="Schranz E."/>
        </authorList>
    </citation>
    <scope>NUCLEOTIDE SEQUENCE [LARGE SCALE GENOMIC DNA]</scope>
</reference>
<evidence type="ECO:0008006" key="3">
    <source>
        <dbReference type="Google" id="ProtNLM"/>
    </source>
</evidence>